<name>A0A8J5VAP4_ZIZPA</name>
<accession>A0A8J5VAP4</accession>
<proteinExistence type="predicted"/>
<dbReference type="AlphaFoldDB" id="A0A8J5VAP4"/>
<evidence type="ECO:0000313" key="3">
    <source>
        <dbReference type="Proteomes" id="UP000729402"/>
    </source>
</evidence>
<evidence type="ECO:0000313" key="2">
    <source>
        <dbReference type="EMBL" id="KAG8058080.1"/>
    </source>
</evidence>
<evidence type="ECO:0000256" key="1">
    <source>
        <dbReference type="SAM" id="MobiDB-lite"/>
    </source>
</evidence>
<dbReference type="EMBL" id="JAAALK010000287">
    <property type="protein sequence ID" value="KAG8058080.1"/>
    <property type="molecule type" value="Genomic_DNA"/>
</dbReference>
<comment type="caution">
    <text evidence="2">The sequence shown here is derived from an EMBL/GenBank/DDBJ whole genome shotgun (WGS) entry which is preliminary data.</text>
</comment>
<keyword evidence="3" id="KW-1185">Reference proteome</keyword>
<protein>
    <submittedName>
        <fullName evidence="2">Uncharacterized protein</fullName>
    </submittedName>
</protein>
<dbReference type="Proteomes" id="UP000729402">
    <property type="component" value="Unassembled WGS sequence"/>
</dbReference>
<organism evidence="2 3">
    <name type="scientific">Zizania palustris</name>
    <name type="common">Northern wild rice</name>
    <dbReference type="NCBI Taxonomy" id="103762"/>
    <lineage>
        <taxon>Eukaryota</taxon>
        <taxon>Viridiplantae</taxon>
        <taxon>Streptophyta</taxon>
        <taxon>Embryophyta</taxon>
        <taxon>Tracheophyta</taxon>
        <taxon>Spermatophyta</taxon>
        <taxon>Magnoliopsida</taxon>
        <taxon>Liliopsida</taxon>
        <taxon>Poales</taxon>
        <taxon>Poaceae</taxon>
        <taxon>BOP clade</taxon>
        <taxon>Oryzoideae</taxon>
        <taxon>Oryzeae</taxon>
        <taxon>Zizaniinae</taxon>
        <taxon>Zizania</taxon>
    </lineage>
</organism>
<feature type="region of interest" description="Disordered" evidence="1">
    <location>
        <begin position="91"/>
        <end position="111"/>
    </location>
</feature>
<reference evidence="2" key="1">
    <citation type="journal article" date="2021" name="bioRxiv">
        <title>Whole Genome Assembly and Annotation of Northern Wild Rice, Zizania palustris L., Supports a Whole Genome Duplication in the Zizania Genus.</title>
        <authorList>
            <person name="Haas M."/>
            <person name="Kono T."/>
            <person name="Macchietto M."/>
            <person name="Millas R."/>
            <person name="McGilp L."/>
            <person name="Shao M."/>
            <person name="Duquette J."/>
            <person name="Hirsch C.N."/>
            <person name="Kimball J."/>
        </authorList>
    </citation>
    <scope>NUCLEOTIDE SEQUENCE</scope>
    <source>
        <tissue evidence="2">Fresh leaf tissue</tissue>
    </source>
</reference>
<gene>
    <name evidence="2" type="ORF">GUJ93_ZPchr0002g24830</name>
</gene>
<sequence>MAPLVNNHTKCKTLREKLTREREHATEESTACKQVEMAAVVNLPSRRKTPSRRSRARRRFRAAQATINTLDPLIRVGRWWIRTGAACETEKPTRIRAAPSSRPDHRNPMQEEPAAGGIMLRLASATNLHCAGEVEKERRWSHRRRHF</sequence>
<reference evidence="2" key="2">
    <citation type="submission" date="2021-02" db="EMBL/GenBank/DDBJ databases">
        <authorList>
            <person name="Kimball J.A."/>
            <person name="Haas M.W."/>
            <person name="Macchietto M."/>
            <person name="Kono T."/>
            <person name="Duquette J."/>
            <person name="Shao M."/>
        </authorList>
    </citation>
    <scope>NUCLEOTIDE SEQUENCE</scope>
    <source>
        <tissue evidence="2">Fresh leaf tissue</tissue>
    </source>
</reference>